<evidence type="ECO:0000313" key="1">
    <source>
        <dbReference type="EMBL" id="CAA7408710.1"/>
    </source>
</evidence>
<gene>
    <name evidence="1" type="ORF">SI8410_15019388</name>
</gene>
<name>A0A7I8LFU3_SPIIN</name>
<dbReference type="EMBL" id="LR746278">
    <property type="protein sequence ID" value="CAA7408710.1"/>
    <property type="molecule type" value="Genomic_DNA"/>
</dbReference>
<dbReference type="InterPro" id="IPR043459">
    <property type="entry name" value="NFD6/NOXY2-like"/>
</dbReference>
<accession>A0A7I8LFU3</accession>
<dbReference type="PANTHER" id="PTHR33156:SF43">
    <property type="entry name" value="OS02G0273900 PROTEIN"/>
    <property type="match status" value="1"/>
</dbReference>
<dbReference type="Proteomes" id="UP000663760">
    <property type="component" value="Chromosome 15"/>
</dbReference>
<reference evidence="1" key="1">
    <citation type="submission" date="2020-02" db="EMBL/GenBank/DDBJ databases">
        <authorList>
            <person name="Scholz U."/>
            <person name="Mascher M."/>
            <person name="Fiebig A."/>
        </authorList>
    </citation>
    <scope>NUCLEOTIDE SEQUENCE</scope>
</reference>
<organism evidence="1 2">
    <name type="scientific">Spirodela intermedia</name>
    <name type="common">Intermediate duckweed</name>
    <dbReference type="NCBI Taxonomy" id="51605"/>
    <lineage>
        <taxon>Eukaryota</taxon>
        <taxon>Viridiplantae</taxon>
        <taxon>Streptophyta</taxon>
        <taxon>Embryophyta</taxon>
        <taxon>Tracheophyta</taxon>
        <taxon>Spermatophyta</taxon>
        <taxon>Magnoliopsida</taxon>
        <taxon>Liliopsida</taxon>
        <taxon>Araceae</taxon>
        <taxon>Lemnoideae</taxon>
        <taxon>Spirodela</taxon>
    </lineage>
</organism>
<dbReference type="AlphaFoldDB" id="A0A7I8LFU3"/>
<dbReference type="PANTHER" id="PTHR33156">
    <property type="entry name" value="OS02G0230000 PROTEIN"/>
    <property type="match status" value="1"/>
</dbReference>
<protein>
    <submittedName>
        <fullName evidence="1">Uncharacterized protein</fullName>
    </submittedName>
</protein>
<evidence type="ECO:0000313" key="2">
    <source>
        <dbReference type="Proteomes" id="UP000663760"/>
    </source>
</evidence>
<keyword evidence="2" id="KW-1185">Reference proteome</keyword>
<sequence length="116" mass="12441">MTAAAGALLRSRVPCRSLSLTLQSCRRALGGEGSSASPTSRSFLQISSQKRRISCNSRLPVELSCLESMMPLHSAIASARLRSILSAESQSWGMIPQGIGFNGLPLVNSLRDLIIR</sequence>
<proteinExistence type="predicted"/>
<dbReference type="OrthoDB" id="669248at2759"/>